<dbReference type="InterPro" id="IPR004827">
    <property type="entry name" value="bZIP"/>
</dbReference>
<evidence type="ECO:0000256" key="7">
    <source>
        <dbReference type="SAM" id="MobiDB-lite"/>
    </source>
</evidence>
<dbReference type="PANTHER" id="PTHR11988:SF27">
    <property type="entry name" value="GH27708P"/>
    <property type="match status" value="1"/>
</dbReference>
<proteinExistence type="predicted"/>
<dbReference type="Pfam" id="PF07716">
    <property type="entry name" value="bZIP_2"/>
    <property type="match status" value="1"/>
</dbReference>
<feature type="coiled-coil region" evidence="6">
    <location>
        <begin position="189"/>
        <end position="216"/>
    </location>
</feature>
<evidence type="ECO:0000256" key="3">
    <source>
        <dbReference type="ARBA" id="ARBA00023125"/>
    </source>
</evidence>
<comment type="caution">
    <text evidence="9">The sequence shown here is derived from an EMBL/GenBank/DDBJ whole genome shotgun (WGS) entry which is preliminary data.</text>
</comment>
<accession>A0A4S2LDS4</accession>
<comment type="subcellular location">
    <subcellularLocation>
        <location evidence="1">Nucleus</location>
    </subcellularLocation>
</comment>
<evidence type="ECO:0000313" key="9">
    <source>
        <dbReference type="EMBL" id="TGZ61513.1"/>
    </source>
</evidence>
<dbReference type="InterPro" id="IPR046347">
    <property type="entry name" value="bZIP_sf"/>
</dbReference>
<evidence type="ECO:0000256" key="5">
    <source>
        <dbReference type="ARBA" id="ARBA00023242"/>
    </source>
</evidence>
<dbReference type="CDD" id="cd14695">
    <property type="entry name" value="bZIP_HLF"/>
    <property type="match status" value="1"/>
</dbReference>
<dbReference type="GO" id="GO:0005634">
    <property type="term" value="C:nucleus"/>
    <property type="evidence" value="ECO:0007669"/>
    <property type="project" value="UniProtKB-SubCell"/>
</dbReference>
<feature type="region of interest" description="Disordered" evidence="7">
    <location>
        <begin position="118"/>
        <end position="155"/>
    </location>
</feature>
<keyword evidence="2" id="KW-0805">Transcription regulation</keyword>
<name>A0A4S2LDS4_OPIFE</name>
<dbReference type="STRING" id="147828.A0A4S2LDS4"/>
<gene>
    <name evidence="9" type="ORF">CRM22_007941</name>
</gene>
<keyword evidence="3" id="KW-0238">DNA-binding</keyword>
<feature type="domain" description="BZIP" evidence="8">
    <location>
        <begin position="157"/>
        <end position="220"/>
    </location>
</feature>
<dbReference type="AlphaFoldDB" id="A0A4S2LDS4"/>
<evidence type="ECO:0000256" key="6">
    <source>
        <dbReference type="SAM" id="Coils"/>
    </source>
</evidence>
<dbReference type="InterPro" id="IPR040223">
    <property type="entry name" value="PAR_bZIP"/>
</dbReference>
<dbReference type="PANTHER" id="PTHR11988">
    <property type="entry name" value="THYROTROPH EMBRYONIC FACTOR RELATED"/>
    <property type="match status" value="1"/>
</dbReference>
<dbReference type="GO" id="GO:0000978">
    <property type="term" value="F:RNA polymerase II cis-regulatory region sequence-specific DNA binding"/>
    <property type="evidence" value="ECO:0007669"/>
    <property type="project" value="TreeGrafter"/>
</dbReference>
<dbReference type="EMBL" id="SJOL01007924">
    <property type="protein sequence ID" value="TGZ61513.1"/>
    <property type="molecule type" value="Genomic_DNA"/>
</dbReference>
<sequence length="284" mass="31764">MQHLISPHLAGSTMFEDSSGLRELFDTKTAQLKSKALYDCDYPCSGVLPTVNSTFLGPILWEDTLPISDLDTINLEEFSPELLERSASVVGTVGHSYLQNNEALGKVLDVDPLTQPRVNLTWTGTPPNPTPTTNDVATENGPTPTRKKSSVPVDQRNEKYWSRRMKNNASAKRSRDARRMLENQVHMKATVLERENEHLRLQMTMLVEENKKLRDLLHQANIHLPPSSVIYPPVPASTVARENLSSYSPILPERPVFVPSVSLQNPTSCPSPSFCWDSVRNDCC</sequence>
<evidence type="ECO:0000256" key="1">
    <source>
        <dbReference type="ARBA" id="ARBA00004123"/>
    </source>
</evidence>
<dbReference type="SMART" id="SM00338">
    <property type="entry name" value="BRLZ"/>
    <property type="match status" value="1"/>
</dbReference>
<dbReference type="PROSITE" id="PS50217">
    <property type="entry name" value="BZIP"/>
    <property type="match status" value="1"/>
</dbReference>
<dbReference type="Gene3D" id="1.20.5.170">
    <property type="match status" value="1"/>
</dbReference>
<dbReference type="SUPFAM" id="SSF57959">
    <property type="entry name" value="Leucine zipper domain"/>
    <property type="match status" value="1"/>
</dbReference>
<organism evidence="9 10">
    <name type="scientific">Opisthorchis felineus</name>
    <dbReference type="NCBI Taxonomy" id="147828"/>
    <lineage>
        <taxon>Eukaryota</taxon>
        <taxon>Metazoa</taxon>
        <taxon>Spiralia</taxon>
        <taxon>Lophotrochozoa</taxon>
        <taxon>Platyhelminthes</taxon>
        <taxon>Trematoda</taxon>
        <taxon>Digenea</taxon>
        <taxon>Opisthorchiida</taxon>
        <taxon>Opisthorchiata</taxon>
        <taxon>Opisthorchiidae</taxon>
        <taxon>Opisthorchis</taxon>
    </lineage>
</organism>
<dbReference type="GO" id="GO:0000981">
    <property type="term" value="F:DNA-binding transcription factor activity, RNA polymerase II-specific"/>
    <property type="evidence" value="ECO:0007669"/>
    <property type="project" value="TreeGrafter"/>
</dbReference>
<keyword evidence="5" id="KW-0539">Nucleus</keyword>
<keyword evidence="10" id="KW-1185">Reference proteome</keyword>
<reference evidence="9 10" key="1">
    <citation type="journal article" date="2019" name="BMC Genomics">
        <title>New insights from Opisthorchis felineus genome: update on genomics of the epidemiologically important liver flukes.</title>
        <authorList>
            <person name="Ershov N.I."/>
            <person name="Mordvinov V.A."/>
            <person name="Prokhortchouk E.B."/>
            <person name="Pakharukova M.Y."/>
            <person name="Gunbin K.V."/>
            <person name="Ustyantsev K."/>
            <person name="Genaev M.A."/>
            <person name="Blinov A.G."/>
            <person name="Mazur A."/>
            <person name="Boulygina E."/>
            <person name="Tsygankova S."/>
            <person name="Khrameeva E."/>
            <person name="Chekanov N."/>
            <person name="Fan G."/>
            <person name="Xiao A."/>
            <person name="Zhang H."/>
            <person name="Xu X."/>
            <person name="Yang H."/>
            <person name="Solovyev V."/>
            <person name="Lee S.M."/>
            <person name="Liu X."/>
            <person name="Afonnikov D.A."/>
            <person name="Skryabin K.G."/>
        </authorList>
    </citation>
    <scope>NUCLEOTIDE SEQUENCE [LARGE SCALE GENOMIC DNA]</scope>
    <source>
        <strain evidence="9">AK-0245</strain>
        <tissue evidence="9">Whole organism</tissue>
    </source>
</reference>
<evidence type="ECO:0000313" key="10">
    <source>
        <dbReference type="Proteomes" id="UP000308267"/>
    </source>
</evidence>
<evidence type="ECO:0000256" key="2">
    <source>
        <dbReference type="ARBA" id="ARBA00023015"/>
    </source>
</evidence>
<protein>
    <recommendedName>
        <fullName evidence="8">BZIP domain-containing protein</fullName>
    </recommendedName>
</protein>
<keyword evidence="4" id="KW-0804">Transcription</keyword>
<dbReference type="OrthoDB" id="6022300at2759"/>
<keyword evidence="6" id="KW-0175">Coiled coil</keyword>
<evidence type="ECO:0000259" key="8">
    <source>
        <dbReference type="PROSITE" id="PS50217"/>
    </source>
</evidence>
<dbReference type="Proteomes" id="UP000308267">
    <property type="component" value="Unassembled WGS sequence"/>
</dbReference>
<evidence type="ECO:0000256" key="4">
    <source>
        <dbReference type="ARBA" id="ARBA00023163"/>
    </source>
</evidence>